<feature type="region of interest" description="Disordered" evidence="1">
    <location>
        <begin position="586"/>
        <end position="611"/>
    </location>
</feature>
<feature type="transmembrane region" description="Helical" evidence="2">
    <location>
        <begin position="145"/>
        <end position="167"/>
    </location>
</feature>
<dbReference type="AlphaFoldDB" id="A0A8A4TLF1"/>
<keyword evidence="4" id="KW-1185">Reference proteome</keyword>
<keyword evidence="2" id="KW-0812">Transmembrane</keyword>
<proteinExistence type="predicted"/>
<reference evidence="3" key="1">
    <citation type="submission" date="2021-03" db="EMBL/GenBank/DDBJ databases">
        <title>Acanthopleuribacteraceae sp. M133.</title>
        <authorList>
            <person name="Wang G."/>
        </authorList>
    </citation>
    <scope>NUCLEOTIDE SEQUENCE</scope>
    <source>
        <strain evidence="3">M133</strain>
    </source>
</reference>
<organism evidence="3 4">
    <name type="scientific">Sulfidibacter corallicola</name>
    <dbReference type="NCBI Taxonomy" id="2818388"/>
    <lineage>
        <taxon>Bacteria</taxon>
        <taxon>Pseudomonadati</taxon>
        <taxon>Acidobacteriota</taxon>
        <taxon>Holophagae</taxon>
        <taxon>Acanthopleuribacterales</taxon>
        <taxon>Acanthopleuribacteraceae</taxon>
        <taxon>Sulfidibacter</taxon>
    </lineage>
</organism>
<protein>
    <submittedName>
        <fullName evidence="3">YfhO family protein</fullName>
    </submittedName>
</protein>
<feature type="transmembrane region" description="Helical" evidence="2">
    <location>
        <begin position="374"/>
        <end position="395"/>
    </location>
</feature>
<sequence length="716" mass="80313">MDLGNRIAAATSRLPCPWKPNGTATRGTLLQLGFFFALNALISVPETWRDAPYLNDVLLHGHQVQSMMDAWYRGMQLLDHWDPTVGLGHPFTRTYASGSHLLLTAIHLLAGQREIVPGLFRWFAYLLWIALPLTTYVGLRWTRLPVSIALATAAMIPWLHAGFRFGIAPESYLWAGHGLIPNLLALVLLAPALGLSARFLASGRGWFPATLSLAGVWFAHVQIGYVASLSTVIWALWGVARSPRKWSAPLARLAMLGGAVMGCCAFFLYPFVTEGAWINKTIREPDHYWNSQGPRVLLDLLRSDWFDAASPLPSLTVMWLLGWVVVMRGAGRKQPWPWLALFWALAFVGRGSLNPLPHLLPFAEKLSFERFGMAAQWCHLIIAGAGVACLAELLGKYLPKRVPSLSLILILLLLPAIWINTRHHWRFSADLEHRIASRWRSMQAEWQPVSELARHRQGRVWVPPTESGPALGVQLYHLPLADHLDHIGFLWHSMSLNADFLYAIDPADAGHRRIFAIRYLVTDPDRPIAGLRQLNGSTHFRLYEDTDARLFRFGQVKEVLPGLPTDHRDRITAWLESDLPETGHYLGFGPADSFPTPDPADEEPPWKPPRILGPQRLEGDVFGYKLRVRTEGPGYLVGSFSHHPGWQAEVNGQAVSVLQVSPSLVAVQLEPGQSEVVLRYRPSPWTRLLIFAAFLAMGSVAARDLWMWRKRSFSRP</sequence>
<dbReference type="Proteomes" id="UP000663929">
    <property type="component" value="Chromosome"/>
</dbReference>
<keyword evidence="2" id="KW-0472">Membrane</keyword>
<feature type="transmembrane region" description="Helical" evidence="2">
    <location>
        <begin position="179"/>
        <end position="197"/>
    </location>
</feature>
<keyword evidence="2" id="KW-1133">Transmembrane helix</keyword>
<name>A0A8A4TLF1_SULCO</name>
<feature type="transmembrane region" description="Helical" evidence="2">
    <location>
        <begin position="122"/>
        <end position="139"/>
    </location>
</feature>
<feature type="transmembrane region" description="Helical" evidence="2">
    <location>
        <begin position="402"/>
        <end position="419"/>
    </location>
</feature>
<evidence type="ECO:0000313" key="3">
    <source>
        <dbReference type="EMBL" id="QTD49711.1"/>
    </source>
</evidence>
<feature type="transmembrane region" description="Helical" evidence="2">
    <location>
        <begin position="217"/>
        <end position="238"/>
    </location>
</feature>
<dbReference type="KEGG" id="scor:J3U87_29355"/>
<gene>
    <name evidence="3" type="ORF">J3U87_29355</name>
</gene>
<dbReference type="EMBL" id="CP071793">
    <property type="protein sequence ID" value="QTD49711.1"/>
    <property type="molecule type" value="Genomic_DNA"/>
</dbReference>
<dbReference type="RefSeq" id="WP_237379342.1">
    <property type="nucleotide sequence ID" value="NZ_CP071793.1"/>
</dbReference>
<evidence type="ECO:0000256" key="1">
    <source>
        <dbReference type="SAM" id="MobiDB-lite"/>
    </source>
</evidence>
<accession>A0A8A4TLF1</accession>
<feature type="transmembrane region" description="Helical" evidence="2">
    <location>
        <begin position="338"/>
        <end position="354"/>
    </location>
</feature>
<feature type="transmembrane region" description="Helical" evidence="2">
    <location>
        <begin position="308"/>
        <end position="326"/>
    </location>
</feature>
<feature type="transmembrane region" description="Helical" evidence="2">
    <location>
        <begin position="250"/>
        <end position="272"/>
    </location>
</feature>
<evidence type="ECO:0000256" key="2">
    <source>
        <dbReference type="SAM" id="Phobius"/>
    </source>
</evidence>
<evidence type="ECO:0000313" key="4">
    <source>
        <dbReference type="Proteomes" id="UP000663929"/>
    </source>
</evidence>